<keyword evidence="9" id="KW-0472">Membrane</keyword>
<dbReference type="InterPro" id="IPR003594">
    <property type="entry name" value="HATPase_dom"/>
</dbReference>
<organism evidence="12 13">
    <name type="scientific">Paeniglutamicibacter psychrophenolicus</name>
    <dbReference type="NCBI Taxonomy" id="257454"/>
    <lineage>
        <taxon>Bacteria</taxon>
        <taxon>Bacillati</taxon>
        <taxon>Actinomycetota</taxon>
        <taxon>Actinomycetes</taxon>
        <taxon>Micrococcales</taxon>
        <taxon>Micrococcaceae</taxon>
        <taxon>Paeniglutamicibacter</taxon>
    </lineage>
</organism>
<feature type="transmembrane region" description="Helical" evidence="9">
    <location>
        <begin position="213"/>
        <end position="234"/>
    </location>
</feature>
<feature type="transmembrane region" description="Helical" evidence="9">
    <location>
        <begin position="67"/>
        <end position="86"/>
    </location>
</feature>
<dbReference type="EC" id="2.7.13.3" evidence="2"/>
<keyword evidence="4" id="KW-0808">Transferase</keyword>
<evidence type="ECO:0000256" key="1">
    <source>
        <dbReference type="ARBA" id="ARBA00000085"/>
    </source>
</evidence>
<comment type="catalytic activity">
    <reaction evidence="1">
        <text>ATP + protein L-histidine = ADP + protein N-phospho-L-histidine.</text>
        <dbReference type="EC" id="2.7.13.3"/>
    </reaction>
</comment>
<dbReference type="PANTHER" id="PTHR24421:SF10">
    <property type="entry name" value="NITRATE_NITRITE SENSOR PROTEIN NARQ"/>
    <property type="match status" value="1"/>
</dbReference>
<keyword evidence="8" id="KW-0902">Two-component regulatory system</keyword>
<name>A0ABS4WFA7_9MICC</name>
<evidence type="ECO:0000256" key="6">
    <source>
        <dbReference type="ARBA" id="ARBA00022777"/>
    </source>
</evidence>
<feature type="transmembrane region" description="Helical" evidence="9">
    <location>
        <begin position="135"/>
        <end position="153"/>
    </location>
</feature>
<dbReference type="SMART" id="SM00387">
    <property type="entry name" value="HATPase_c"/>
    <property type="match status" value="1"/>
</dbReference>
<dbReference type="Pfam" id="PF07730">
    <property type="entry name" value="HisKA_3"/>
    <property type="match status" value="1"/>
</dbReference>
<dbReference type="SUPFAM" id="SSF55874">
    <property type="entry name" value="ATPase domain of HSP90 chaperone/DNA topoisomerase II/histidine kinase"/>
    <property type="match status" value="1"/>
</dbReference>
<feature type="domain" description="Histidine kinase/HSP90-like ATPase" evidence="11">
    <location>
        <begin position="564"/>
        <end position="654"/>
    </location>
</feature>
<keyword evidence="13" id="KW-1185">Reference proteome</keyword>
<dbReference type="GO" id="GO:0016301">
    <property type="term" value="F:kinase activity"/>
    <property type="evidence" value="ECO:0007669"/>
    <property type="project" value="UniProtKB-KW"/>
</dbReference>
<evidence type="ECO:0000256" key="7">
    <source>
        <dbReference type="ARBA" id="ARBA00022840"/>
    </source>
</evidence>
<reference evidence="12 13" key="1">
    <citation type="submission" date="2021-03" db="EMBL/GenBank/DDBJ databases">
        <title>Sequencing the genomes of 1000 actinobacteria strains.</title>
        <authorList>
            <person name="Klenk H.-P."/>
        </authorList>
    </citation>
    <scope>NUCLEOTIDE SEQUENCE [LARGE SCALE GENOMIC DNA]</scope>
    <source>
        <strain evidence="12 13">DSM 15454</strain>
    </source>
</reference>
<dbReference type="InterPro" id="IPR050482">
    <property type="entry name" value="Sensor_HK_TwoCompSys"/>
</dbReference>
<feature type="transmembrane region" description="Helical" evidence="9">
    <location>
        <begin position="173"/>
        <end position="193"/>
    </location>
</feature>
<evidence type="ECO:0000256" key="9">
    <source>
        <dbReference type="SAM" id="Phobius"/>
    </source>
</evidence>
<dbReference type="RefSeq" id="WP_209908056.1">
    <property type="nucleotide sequence ID" value="NZ_BAAAMI010000008.1"/>
</dbReference>
<feature type="transmembrane region" description="Helical" evidence="9">
    <location>
        <begin position="273"/>
        <end position="298"/>
    </location>
</feature>
<dbReference type="InterPro" id="IPR036890">
    <property type="entry name" value="HATPase_C_sf"/>
</dbReference>
<dbReference type="Gene3D" id="3.30.565.10">
    <property type="entry name" value="Histidine kinase-like ATPase, C-terminal domain"/>
    <property type="match status" value="1"/>
</dbReference>
<evidence type="ECO:0000259" key="11">
    <source>
        <dbReference type="SMART" id="SM00387"/>
    </source>
</evidence>
<protein>
    <recommendedName>
        <fullName evidence="2">histidine kinase</fullName>
        <ecNumber evidence="2">2.7.13.3</ecNumber>
    </recommendedName>
</protein>
<keyword evidence="9" id="KW-1133">Transmembrane helix</keyword>
<feature type="transmembrane region" description="Helical" evidence="9">
    <location>
        <begin position="35"/>
        <end position="55"/>
    </location>
</feature>
<evidence type="ECO:0000256" key="2">
    <source>
        <dbReference type="ARBA" id="ARBA00012438"/>
    </source>
</evidence>
<comment type="caution">
    <text evidence="12">The sequence shown here is derived from an EMBL/GenBank/DDBJ whole genome shotgun (WGS) entry which is preliminary data.</text>
</comment>
<dbReference type="Gene3D" id="1.20.5.1930">
    <property type="match status" value="1"/>
</dbReference>
<dbReference type="PANTHER" id="PTHR24421">
    <property type="entry name" value="NITRATE/NITRITE SENSOR PROTEIN NARX-RELATED"/>
    <property type="match status" value="1"/>
</dbReference>
<dbReference type="Proteomes" id="UP000766570">
    <property type="component" value="Unassembled WGS sequence"/>
</dbReference>
<sequence length="654" mass="68262">MGLARAVSIAVLPLAAMSLATAAWALTAGVDASAAGWLGMCIVMSLPSLILGYLITVRFPKQGVGALLSGAGLVILAVGCGDTYLAAAQETGKLPVNGLWISSTQGGWMLLYLPWALMLLVFPSGRLEDKGARKLAIGLGAVVVCFGVFAALSTEPYGDAFQDMHRGLAPMPGADLAAVGLLPVFLALLALSVAHLAKRFKHADGVGRNQIRWLAVAGASVPSTLLLCWVGYLVNGNESIVMIGLAAMYLFIPAAIAVAILREDLFDAGRVLVSALGLLAVLGAVVLLAVLLALWPGIESRTSIALLVAGAAAGTLALAALRPRIQHLIGRIVYAEHERLIDALKAFENQVFTHAALPADLEKTLRASTSDPALRVGYAVSTGNGFRDAQGRPVRSETGVPVALAGRIAGVVVPGPGRGRVFNTETMKALALMVEMGRQQMELSTALAEVEASRIRILLAAHHERKRLERDLHDGAQQRLVALGMALRRIQRQLPPREQALRGMLDESVAELGTAVAELRQIAHGIRPSALDEGLEAALRQLSGRSPTPVQLRIGDSLGVVPELVGATAYFVAAEAVHNAVKHAGARRITVRLGREGESVRLSVSDDGRGGATRTPGGGLAGLADRVGALGGSINVRSHDGRGTVIEAVLPCAS</sequence>
<dbReference type="EMBL" id="JAGIOE010000001">
    <property type="protein sequence ID" value="MBP2374899.1"/>
    <property type="molecule type" value="Genomic_DNA"/>
</dbReference>
<proteinExistence type="predicted"/>
<evidence type="ECO:0000256" key="10">
    <source>
        <dbReference type="SAM" id="SignalP"/>
    </source>
</evidence>
<evidence type="ECO:0000313" key="13">
    <source>
        <dbReference type="Proteomes" id="UP000766570"/>
    </source>
</evidence>
<feature type="signal peptide" evidence="10">
    <location>
        <begin position="1"/>
        <end position="22"/>
    </location>
</feature>
<keyword evidence="6 12" id="KW-0418">Kinase</keyword>
<dbReference type="Pfam" id="PF02518">
    <property type="entry name" value="HATPase_c"/>
    <property type="match status" value="1"/>
</dbReference>
<accession>A0ABS4WFA7</accession>
<feature type="transmembrane region" description="Helical" evidence="9">
    <location>
        <begin position="106"/>
        <end position="123"/>
    </location>
</feature>
<keyword evidence="10" id="KW-0732">Signal</keyword>
<gene>
    <name evidence="12" type="ORF">JOF46_002811</name>
</gene>
<evidence type="ECO:0000256" key="3">
    <source>
        <dbReference type="ARBA" id="ARBA00022553"/>
    </source>
</evidence>
<evidence type="ECO:0000256" key="5">
    <source>
        <dbReference type="ARBA" id="ARBA00022741"/>
    </source>
</evidence>
<dbReference type="InterPro" id="IPR011712">
    <property type="entry name" value="Sig_transdc_His_kin_sub3_dim/P"/>
</dbReference>
<keyword evidence="9" id="KW-0812">Transmembrane</keyword>
<keyword evidence="7" id="KW-0067">ATP-binding</keyword>
<evidence type="ECO:0000256" key="8">
    <source>
        <dbReference type="ARBA" id="ARBA00023012"/>
    </source>
</evidence>
<evidence type="ECO:0000313" key="12">
    <source>
        <dbReference type="EMBL" id="MBP2374899.1"/>
    </source>
</evidence>
<dbReference type="CDD" id="cd16917">
    <property type="entry name" value="HATPase_UhpB-NarQ-NarX-like"/>
    <property type="match status" value="1"/>
</dbReference>
<feature type="transmembrane region" description="Helical" evidence="9">
    <location>
        <begin position="240"/>
        <end position="261"/>
    </location>
</feature>
<keyword evidence="5" id="KW-0547">Nucleotide-binding</keyword>
<evidence type="ECO:0000256" key="4">
    <source>
        <dbReference type="ARBA" id="ARBA00022679"/>
    </source>
</evidence>
<feature type="chain" id="PRO_5046464693" description="histidine kinase" evidence="10">
    <location>
        <begin position="23"/>
        <end position="654"/>
    </location>
</feature>
<keyword evidence="3" id="KW-0597">Phosphoprotein</keyword>